<proteinExistence type="inferred from homology"/>
<name>A0ABP7MD96_9GAMM</name>
<dbReference type="Pfam" id="PF03576">
    <property type="entry name" value="Peptidase_S58"/>
    <property type="match status" value="1"/>
</dbReference>
<dbReference type="SUPFAM" id="SSF56266">
    <property type="entry name" value="DmpA/ArgJ-like"/>
    <property type="match status" value="1"/>
</dbReference>
<evidence type="ECO:0000313" key="4">
    <source>
        <dbReference type="Proteomes" id="UP001501727"/>
    </source>
</evidence>
<evidence type="ECO:0000256" key="1">
    <source>
        <dbReference type="ARBA" id="ARBA00007068"/>
    </source>
</evidence>
<comment type="similarity">
    <text evidence="1">Belongs to the peptidase S58 family.</text>
</comment>
<comment type="caution">
    <text evidence="3">The sequence shown here is derived from an EMBL/GenBank/DDBJ whole genome shotgun (WGS) entry which is preliminary data.</text>
</comment>
<accession>A0ABP7MD96</accession>
<dbReference type="InterPro" id="IPR005321">
    <property type="entry name" value="Peptidase_S58_DmpA"/>
</dbReference>
<keyword evidence="2" id="KW-0732">Signal</keyword>
<feature type="signal peptide" evidence="2">
    <location>
        <begin position="1"/>
        <end position="20"/>
    </location>
</feature>
<dbReference type="CDD" id="cd02253">
    <property type="entry name" value="DmpA"/>
    <property type="match status" value="1"/>
</dbReference>
<dbReference type="PANTHER" id="PTHR36512:SF3">
    <property type="entry name" value="BLR5678 PROTEIN"/>
    <property type="match status" value="1"/>
</dbReference>
<dbReference type="PANTHER" id="PTHR36512">
    <property type="entry name" value="D-AMINOPEPTIDASE"/>
    <property type="match status" value="1"/>
</dbReference>
<sequence length="389" mass="40271">MTARLLAAALLLSACLPACAQHANLRDHGIAIGVLPTGQWNAITDVPGVTVGQKTLVRGDDVRTGVTAILPHPGNIFRDKVPAAVYVGNGFGKLAGSTQVRELGNIETPIVLTNTLSVPAAADALIDYTFSFADNGDVRSVNPVVGETNDGYVNDIRGRHVSRQDVLDAIASARGGAVEQGNVGAGTGTMAFGFKGGIGTSSRKLPASLGGYTVGALAQTNFGGVLSIDGVPVGKALGKYYMSDELNDSPDGSCMIVIATDAPLDARNLERLAKRAMLGLGRTGGIASNGSGDYVIAFSSNESVRVAYESDSDLQQTSVLRNDAMSPLFIAAIESTEEAILNSLFQADTMTGRDGHVATALPVDRVLSILEQHGREVSRPAPDATAPAQ</sequence>
<dbReference type="EMBL" id="BAAAZU010000004">
    <property type="protein sequence ID" value="GAA3920302.1"/>
    <property type="molecule type" value="Genomic_DNA"/>
</dbReference>
<dbReference type="RefSeq" id="WP_344759089.1">
    <property type="nucleotide sequence ID" value="NZ_BAAAZU010000004.1"/>
</dbReference>
<reference evidence="4" key="1">
    <citation type="journal article" date="2019" name="Int. J. Syst. Evol. Microbiol.">
        <title>The Global Catalogue of Microorganisms (GCM) 10K type strain sequencing project: providing services to taxonomists for standard genome sequencing and annotation.</title>
        <authorList>
            <consortium name="The Broad Institute Genomics Platform"/>
            <consortium name="The Broad Institute Genome Sequencing Center for Infectious Disease"/>
            <person name="Wu L."/>
            <person name="Ma J."/>
        </authorList>
    </citation>
    <scope>NUCLEOTIDE SEQUENCE [LARGE SCALE GENOMIC DNA]</scope>
    <source>
        <strain evidence="4">JCM 16916</strain>
    </source>
</reference>
<protein>
    <submittedName>
        <fullName evidence="3">P1 family peptidase</fullName>
    </submittedName>
</protein>
<dbReference type="PROSITE" id="PS51257">
    <property type="entry name" value="PROKAR_LIPOPROTEIN"/>
    <property type="match status" value="1"/>
</dbReference>
<dbReference type="InterPro" id="IPR016117">
    <property type="entry name" value="ArgJ-like_dom_sf"/>
</dbReference>
<evidence type="ECO:0000256" key="2">
    <source>
        <dbReference type="SAM" id="SignalP"/>
    </source>
</evidence>
<organism evidence="3 4">
    <name type="scientific">Luteimonas lutimaris</name>
    <dbReference type="NCBI Taxonomy" id="698645"/>
    <lineage>
        <taxon>Bacteria</taxon>
        <taxon>Pseudomonadati</taxon>
        <taxon>Pseudomonadota</taxon>
        <taxon>Gammaproteobacteria</taxon>
        <taxon>Lysobacterales</taxon>
        <taxon>Lysobacteraceae</taxon>
        <taxon>Luteimonas</taxon>
    </lineage>
</organism>
<dbReference type="Gene3D" id="3.60.70.12">
    <property type="entry name" value="L-amino peptidase D-ALA esterase/amidase"/>
    <property type="match status" value="1"/>
</dbReference>
<keyword evidence="4" id="KW-1185">Reference proteome</keyword>
<evidence type="ECO:0000313" key="3">
    <source>
        <dbReference type="EMBL" id="GAA3920302.1"/>
    </source>
</evidence>
<dbReference type="Proteomes" id="UP001501727">
    <property type="component" value="Unassembled WGS sequence"/>
</dbReference>
<feature type="chain" id="PRO_5046892303" evidence="2">
    <location>
        <begin position="21"/>
        <end position="389"/>
    </location>
</feature>
<gene>
    <name evidence="3" type="ORF">GCM10022229_12480</name>
</gene>